<keyword evidence="3" id="KW-1185">Reference proteome</keyword>
<evidence type="ECO:0000313" key="2">
    <source>
        <dbReference type="EMBL" id="EHR61701.1"/>
    </source>
</evidence>
<dbReference type="STRING" id="882082.SaccyDRAFT_2855"/>
<dbReference type="InterPro" id="IPR003673">
    <property type="entry name" value="CoA-Trfase_fam_III"/>
</dbReference>
<dbReference type="GO" id="GO:0008410">
    <property type="term" value="F:CoA-transferase activity"/>
    <property type="evidence" value="ECO:0007669"/>
    <property type="project" value="TreeGrafter"/>
</dbReference>
<dbReference type="OrthoDB" id="9797653at2"/>
<keyword evidence="1 2" id="KW-0808">Transferase</keyword>
<evidence type="ECO:0000256" key="1">
    <source>
        <dbReference type="ARBA" id="ARBA00022679"/>
    </source>
</evidence>
<dbReference type="HOGENOM" id="CLU_010587_0_1_11"/>
<evidence type="ECO:0000313" key="3">
    <source>
        <dbReference type="Proteomes" id="UP000002791"/>
    </source>
</evidence>
<name>H5XHM1_9PSEU</name>
<dbReference type="InterPro" id="IPR023606">
    <property type="entry name" value="CoA-Trfase_III_dom_1_sf"/>
</dbReference>
<dbReference type="Pfam" id="PF02515">
    <property type="entry name" value="CoA_transf_3"/>
    <property type="match status" value="2"/>
</dbReference>
<dbReference type="PANTHER" id="PTHR48207:SF3">
    <property type="entry name" value="SUCCINATE--HYDROXYMETHYLGLUTARATE COA-TRANSFERASE"/>
    <property type="match status" value="1"/>
</dbReference>
<dbReference type="AlphaFoldDB" id="H5XHM1"/>
<dbReference type="Proteomes" id="UP000002791">
    <property type="component" value="Chromosome"/>
</dbReference>
<dbReference type="InterPro" id="IPR050483">
    <property type="entry name" value="CoA-transferase_III_domain"/>
</dbReference>
<organism evidence="2 3">
    <name type="scientific">Saccharomonospora cyanea NA-134</name>
    <dbReference type="NCBI Taxonomy" id="882082"/>
    <lineage>
        <taxon>Bacteria</taxon>
        <taxon>Bacillati</taxon>
        <taxon>Actinomycetota</taxon>
        <taxon>Actinomycetes</taxon>
        <taxon>Pseudonocardiales</taxon>
        <taxon>Pseudonocardiaceae</taxon>
        <taxon>Saccharomonospora</taxon>
    </lineage>
</organism>
<reference evidence="2 3" key="1">
    <citation type="submission" date="2011-11" db="EMBL/GenBank/DDBJ databases">
        <title>The Noncontiguous Finished sequence of Saccharomonospora cyanea NA-134.</title>
        <authorList>
            <consortium name="US DOE Joint Genome Institute"/>
            <person name="Lucas S."/>
            <person name="Han J."/>
            <person name="Lapidus A."/>
            <person name="Cheng J.-F."/>
            <person name="Goodwin L."/>
            <person name="Pitluck S."/>
            <person name="Peters L."/>
            <person name="Ovchinnikova G."/>
            <person name="Lu M."/>
            <person name="Detter J.C."/>
            <person name="Han C."/>
            <person name="Tapia R."/>
            <person name="Land M."/>
            <person name="Hauser L."/>
            <person name="Kyrpides N."/>
            <person name="Ivanova N."/>
            <person name="Pagani I."/>
            <person name="Brambilla E.-M."/>
            <person name="Klenk H.-P."/>
            <person name="Woyke T."/>
        </authorList>
    </citation>
    <scope>NUCLEOTIDE SEQUENCE [LARGE SCALE GENOMIC DNA]</scope>
    <source>
        <strain evidence="2 3">NA-134</strain>
    </source>
</reference>
<dbReference type="eggNOG" id="COG1804">
    <property type="taxonomic scope" value="Bacteria"/>
</dbReference>
<accession>H5XHM1</accession>
<dbReference type="InterPro" id="IPR044855">
    <property type="entry name" value="CoA-Trfase_III_dom3_sf"/>
</dbReference>
<gene>
    <name evidence="2" type="ORF">SaccyDRAFT_2855</name>
</gene>
<dbReference type="SUPFAM" id="SSF89796">
    <property type="entry name" value="CoA-transferase family III (CaiB/BaiF)"/>
    <property type="match status" value="2"/>
</dbReference>
<proteinExistence type="predicted"/>
<sequence length="793" mass="84332">MGCMDNAATPHAPLAGLRVLEVATGVAGPYAGRLLAMLGATVVKVEPAEGDPARTIPVDGGPQVSPSPLFVHLNAGKRSVGAESITPEEGLAWADVVLSDRVARDFGPWEDTGSVADPPMLVSVTAWGTGHDDPGSPSDELLVQAASGLLAATEQDGQLWRFPGWQSQYLAGAYAAAAALAGLGRHGRAEVTWVGAARSAVECQAAATLYGVTAPHGDEREEEVRQAGFQTNTFPSGAFACADGYVVPGTVRGKDWTTQCELYGRPDLVLDPRFSWRDRWRNREQLRAEIADWYLARTRREIFDLALKSGWSAGMVLSAQDVLTDPHLRERGFVGTVSGAARGPIPVRPWRVENTTAPTVVRLARRGEDDGWFQPRRPRSRPLWPVRNGLRVVELTWAWAGPFVGRFLASTGADVIRVEAGAHPDGWRTRFRLRDLGTAPGEQHAPTDVTYDASAQFNSLNRGKRAVSVDLSRPDGARVFRELVAAADVLVVNMNHRVLADRGLDGFVREQVERGLVHITMPALGAVGPDRAMPGFGMLTEAMGGFAARFGSPGEGARTSPTYYPDAVSGVHATVAVLAALAARAAGGPGAAIDFSQQEALWLQFGEGVVLAGQQGRSPARLGNAEPGAADAGVLSAADGHLAYVVATEQQARAVRELLERDGGTGGTALSEALTAWAAHRDTDAVREALRAAGARCVAVQHIRSLFHSGTLAAQRMLELVDHPVAGKRAYLGIPVALDGEPLRADGPAPMFDQHTDEVLTEWLDYSPERLAALRGDAAIGTVPKGSRPRARS</sequence>
<dbReference type="Gene3D" id="3.40.50.10540">
    <property type="entry name" value="Crotonobetainyl-coa:carnitine coa-transferase, domain 1"/>
    <property type="match status" value="2"/>
</dbReference>
<dbReference type="Gene3D" id="3.30.1540.10">
    <property type="entry name" value="formyl-coa transferase, domain 3"/>
    <property type="match status" value="2"/>
</dbReference>
<protein>
    <submittedName>
        <fullName evidence="2">Putative acyl-CoA transferase/carnitine dehydratase</fullName>
    </submittedName>
</protein>
<dbReference type="PANTHER" id="PTHR48207">
    <property type="entry name" value="SUCCINATE--HYDROXYMETHYLGLUTARATE COA-TRANSFERASE"/>
    <property type="match status" value="1"/>
</dbReference>
<dbReference type="EMBL" id="CM001440">
    <property type="protein sequence ID" value="EHR61701.1"/>
    <property type="molecule type" value="Genomic_DNA"/>
</dbReference>